<proteinExistence type="predicted"/>
<protein>
    <submittedName>
        <fullName evidence="1">Uncharacterized protein</fullName>
    </submittedName>
</protein>
<evidence type="ECO:0000313" key="1">
    <source>
        <dbReference type="EMBL" id="WIY50038.1"/>
    </source>
</evidence>
<evidence type="ECO:0000313" key="2">
    <source>
        <dbReference type="Proteomes" id="UP001242732"/>
    </source>
</evidence>
<dbReference type="EMBL" id="CP127363">
    <property type="protein sequence ID" value="WIY50038.1"/>
    <property type="molecule type" value="Genomic_DNA"/>
</dbReference>
<sequence>MKKMNLRFIFLVLFLFASFGAIFYNFGGHEDVADLVPKDRCVKSAYNDDSKTHKISINCRDYSGEVYTIIARRWSDKSKIENIASNLKGGEAVKSFICSEFKPSGEERFSEEIRHLHTCLSKENGITITSNSRAAVVFYINHFEK</sequence>
<dbReference type="GeneID" id="79791354"/>
<gene>
    <name evidence="1" type="ORF">QRO08_05545</name>
</gene>
<reference evidence="1 2" key="1">
    <citation type="submission" date="2023-06" db="EMBL/GenBank/DDBJ databases">
        <authorList>
            <person name="Ham H."/>
            <person name="Park D.S."/>
        </authorList>
    </citation>
    <scope>NUCLEOTIDE SEQUENCE [LARGE SCALE GENOMIC DNA]</scope>
    <source>
        <strain evidence="1 2">KACC 17005</strain>
    </source>
</reference>
<dbReference type="Proteomes" id="UP001242732">
    <property type="component" value="Chromosome"/>
</dbReference>
<dbReference type="RefSeq" id="WP_011796791.1">
    <property type="nucleotide sequence ID" value="NZ_CP023687.1"/>
</dbReference>
<accession>A0ABY9AT84</accession>
<name>A0ABY9AT84_PARCI</name>
<organism evidence="1 2">
    <name type="scientific">Paracidovorax citrulli</name>
    <name type="common">Acidovorax citrulli</name>
    <dbReference type="NCBI Taxonomy" id="80869"/>
    <lineage>
        <taxon>Bacteria</taxon>
        <taxon>Pseudomonadati</taxon>
        <taxon>Pseudomonadota</taxon>
        <taxon>Betaproteobacteria</taxon>
        <taxon>Burkholderiales</taxon>
        <taxon>Comamonadaceae</taxon>
        <taxon>Paracidovorax</taxon>
    </lineage>
</organism>
<keyword evidence="2" id="KW-1185">Reference proteome</keyword>